<dbReference type="InterPro" id="IPR027417">
    <property type="entry name" value="P-loop_NTPase"/>
</dbReference>
<dbReference type="SUPFAM" id="SSF52540">
    <property type="entry name" value="P-loop containing nucleoside triphosphate hydrolases"/>
    <property type="match status" value="1"/>
</dbReference>
<evidence type="ECO:0000256" key="6">
    <source>
        <dbReference type="ARBA" id="ARBA00022840"/>
    </source>
</evidence>
<proteinExistence type="predicted"/>
<dbReference type="OrthoDB" id="9788659at2"/>
<dbReference type="KEGG" id="pyg:AWM70_08585"/>
<evidence type="ECO:0000259" key="9">
    <source>
        <dbReference type="PROSITE" id="PS50011"/>
    </source>
</evidence>
<keyword evidence="4" id="KW-0547">Nucleotide-binding</keyword>
<comment type="catalytic activity">
    <reaction evidence="8">
        <text>L-seryl-[protein] + ATP = O-phospho-L-seryl-[protein] + ADP + H(+)</text>
        <dbReference type="Rhea" id="RHEA:17989"/>
        <dbReference type="Rhea" id="RHEA-COMP:9863"/>
        <dbReference type="Rhea" id="RHEA-COMP:11604"/>
        <dbReference type="ChEBI" id="CHEBI:15378"/>
        <dbReference type="ChEBI" id="CHEBI:29999"/>
        <dbReference type="ChEBI" id="CHEBI:30616"/>
        <dbReference type="ChEBI" id="CHEBI:83421"/>
        <dbReference type="ChEBI" id="CHEBI:456216"/>
        <dbReference type="EC" id="2.7.11.1"/>
    </reaction>
</comment>
<dbReference type="EMBL" id="CP014167">
    <property type="protein sequence ID" value="ANS74634.1"/>
    <property type="molecule type" value="Genomic_DNA"/>
</dbReference>
<evidence type="ECO:0000256" key="4">
    <source>
        <dbReference type="ARBA" id="ARBA00022741"/>
    </source>
</evidence>
<organism evidence="10 11">
    <name type="scientific">Paenibacillus yonginensis</name>
    <dbReference type="NCBI Taxonomy" id="1462996"/>
    <lineage>
        <taxon>Bacteria</taxon>
        <taxon>Bacillati</taxon>
        <taxon>Bacillota</taxon>
        <taxon>Bacilli</taxon>
        <taxon>Bacillales</taxon>
        <taxon>Paenibacillaceae</taxon>
        <taxon>Paenibacillus</taxon>
    </lineage>
</organism>
<evidence type="ECO:0000313" key="11">
    <source>
        <dbReference type="Proteomes" id="UP000092573"/>
    </source>
</evidence>
<feature type="domain" description="Protein kinase" evidence="9">
    <location>
        <begin position="18"/>
        <end position="276"/>
    </location>
</feature>
<dbReference type="Pfam" id="PF00069">
    <property type="entry name" value="Pkinase"/>
    <property type="match status" value="1"/>
</dbReference>
<dbReference type="Proteomes" id="UP000092573">
    <property type="component" value="Chromosome"/>
</dbReference>
<evidence type="ECO:0000256" key="8">
    <source>
        <dbReference type="ARBA" id="ARBA00048679"/>
    </source>
</evidence>
<dbReference type="InterPro" id="IPR000719">
    <property type="entry name" value="Prot_kinase_dom"/>
</dbReference>
<keyword evidence="2" id="KW-0723">Serine/threonine-protein kinase</keyword>
<dbReference type="SMART" id="SM00220">
    <property type="entry name" value="S_TKc"/>
    <property type="match status" value="1"/>
</dbReference>
<dbReference type="InterPro" id="IPR008271">
    <property type="entry name" value="Ser/Thr_kinase_AS"/>
</dbReference>
<dbReference type="Gene3D" id="1.10.510.10">
    <property type="entry name" value="Transferase(Phosphotransferase) domain 1"/>
    <property type="match status" value="1"/>
</dbReference>
<dbReference type="PANTHER" id="PTHR24363:SF0">
    <property type="entry name" value="SERINE_THREONINE KINASE LIKE DOMAIN CONTAINING 1"/>
    <property type="match status" value="1"/>
</dbReference>
<dbReference type="GO" id="GO:0005524">
    <property type="term" value="F:ATP binding"/>
    <property type="evidence" value="ECO:0007669"/>
    <property type="project" value="UniProtKB-KW"/>
</dbReference>
<dbReference type="RefSeq" id="WP_068695493.1">
    <property type="nucleotide sequence ID" value="NZ_CP014167.1"/>
</dbReference>
<gene>
    <name evidence="10" type="ORF">AWM70_08585</name>
</gene>
<keyword evidence="11" id="KW-1185">Reference proteome</keyword>
<comment type="catalytic activity">
    <reaction evidence="7">
        <text>L-threonyl-[protein] + ATP = O-phospho-L-threonyl-[protein] + ADP + H(+)</text>
        <dbReference type="Rhea" id="RHEA:46608"/>
        <dbReference type="Rhea" id="RHEA-COMP:11060"/>
        <dbReference type="Rhea" id="RHEA-COMP:11605"/>
        <dbReference type="ChEBI" id="CHEBI:15378"/>
        <dbReference type="ChEBI" id="CHEBI:30013"/>
        <dbReference type="ChEBI" id="CHEBI:30616"/>
        <dbReference type="ChEBI" id="CHEBI:61977"/>
        <dbReference type="ChEBI" id="CHEBI:456216"/>
        <dbReference type="EC" id="2.7.11.1"/>
    </reaction>
</comment>
<dbReference type="Gene3D" id="3.30.200.20">
    <property type="entry name" value="Phosphorylase Kinase, domain 1"/>
    <property type="match status" value="1"/>
</dbReference>
<evidence type="ECO:0000256" key="2">
    <source>
        <dbReference type="ARBA" id="ARBA00022527"/>
    </source>
</evidence>
<dbReference type="CDD" id="cd14014">
    <property type="entry name" value="STKc_PknB_like"/>
    <property type="match status" value="1"/>
</dbReference>
<name>A0A1B1MZN7_9BACL</name>
<evidence type="ECO:0000313" key="10">
    <source>
        <dbReference type="EMBL" id="ANS74634.1"/>
    </source>
</evidence>
<keyword evidence="5" id="KW-0418">Kinase</keyword>
<evidence type="ECO:0000256" key="3">
    <source>
        <dbReference type="ARBA" id="ARBA00022679"/>
    </source>
</evidence>
<evidence type="ECO:0000256" key="1">
    <source>
        <dbReference type="ARBA" id="ARBA00012513"/>
    </source>
</evidence>
<dbReference type="EC" id="2.7.11.1" evidence="1"/>
<dbReference type="GO" id="GO:0004674">
    <property type="term" value="F:protein serine/threonine kinase activity"/>
    <property type="evidence" value="ECO:0007669"/>
    <property type="project" value="UniProtKB-KW"/>
</dbReference>
<protein>
    <recommendedName>
        <fullName evidence="1">non-specific serine/threonine protein kinase</fullName>
        <ecNumber evidence="1">2.7.11.1</ecNumber>
    </recommendedName>
</protein>
<dbReference type="PROSITE" id="PS50011">
    <property type="entry name" value="PROTEIN_KINASE_DOM"/>
    <property type="match status" value="1"/>
</dbReference>
<dbReference type="STRING" id="1462996.AWM70_08585"/>
<sequence length="506" mass="56492">MAPIPELLENGTLLAGRYRIVRHTGSGGSSHVYVASDLKLPGKLWAVKQTLAAPGGAGRMEEETGVLIALDHPRFPRIVDFFQEDEGDEEANKEGKPESCGDYLYLVMDYIEGVTLEEHVRGGQSLREEEIIRLADQICDGLHYLHTREPAIIYRDLKPSNLMVEQGKEIRFIDFGTARAYKPQLTEDTIQLGTVGFAAPEQYLGKQSDARTDLYALGAIMLYMASRGRYTQWPKDARSFDRKELSQGLARLIRKLLSYEAEERVQTALEVKRELLMLQPAYSAGQKTAESADRPFLIAITGAASGLGTTHLAFLLAHSLSSHFSKVSYVEWNERPSTLAGLQTASAASAFTGKGMGHRRIAYYKKPSKAEWLQLLGEGYGLILMDMGTTHSKESLEEFTRADLQIVVLPSGHWRRNEISSCSQRLSGYAGRKRVYVVPMADADGIQHISRLLKGSKVYALPAEPDPFHPRETSVQAAKRICEVLLPKQRRTSGWRPGWLKINNRE</sequence>
<dbReference type="InterPro" id="IPR011009">
    <property type="entry name" value="Kinase-like_dom_sf"/>
</dbReference>
<evidence type="ECO:0000256" key="5">
    <source>
        <dbReference type="ARBA" id="ARBA00022777"/>
    </source>
</evidence>
<reference evidence="10 11" key="1">
    <citation type="submission" date="2016-01" db="EMBL/GenBank/DDBJ databases">
        <title>Complete Genome Sequence of Paenibacillus yonginensis DCY84, a novel Plant Growth-Promoting Bacteria with Elicitation of Induced Systemic Resistance.</title>
        <authorList>
            <person name="Kim Y.J."/>
            <person name="Yang D.C."/>
            <person name="Sukweenadhi J."/>
        </authorList>
    </citation>
    <scope>NUCLEOTIDE SEQUENCE [LARGE SCALE GENOMIC DNA]</scope>
    <source>
        <strain evidence="10 11">DCY84</strain>
    </source>
</reference>
<dbReference type="PROSITE" id="PS00108">
    <property type="entry name" value="PROTEIN_KINASE_ST"/>
    <property type="match status" value="1"/>
</dbReference>
<keyword evidence="6" id="KW-0067">ATP-binding</keyword>
<dbReference type="AlphaFoldDB" id="A0A1B1MZN7"/>
<keyword evidence="3" id="KW-0808">Transferase</keyword>
<dbReference type="SUPFAM" id="SSF56112">
    <property type="entry name" value="Protein kinase-like (PK-like)"/>
    <property type="match status" value="1"/>
</dbReference>
<accession>A0A1B1MZN7</accession>
<evidence type="ECO:0000256" key="7">
    <source>
        <dbReference type="ARBA" id="ARBA00047899"/>
    </source>
</evidence>
<dbReference type="PANTHER" id="PTHR24363">
    <property type="entry name" value="SERINE/THREONINE PROTEIN KINASE"/>
    <property type="match status" value="1"/>
</dbReference>